<dbReference type="EMBL" id="JAJVCN010000001">
    <property type="protein sequence ID" value="MCE7001264.1"/>
    <property type="molecule type" value="Genomic_DNA"/>
</dbReference>
<comment type="caution">
    <text evidence="4">The sequence shown here is derived from an EMBL/GenBank/DDBJ whole genome shotgun (WGS) entry which is preliminary data.</text>
</comment>
<dbReference type="PROSITE" id="PS00622">
    <property type="entry name" value="HTH_LUXR_1"/>
    <property type="match status" value="1"/>
</dbReference>
<evidence type="ECO:0000256" key="2">
    <source>
        <dbReference type="ARBA" id="ARBA00022840"/>
    </source>
</evidence>
<reference evidence="4 5" key="1">
    <citation type="submission" date="2021-12" db="EMBL/GenBank/DDBJ databases">
        <title>Genome sequence of Kibdelosporangium philippinense ATCC 49844.</title>
        <authorList>
            <person name="Fedorov E.A."/>
            <person name="Omeragic M."/>
            <person name="Shalygina K.F."/>
            <person name="Maclea K.S."/>
        </authorList>
    </citation>
    <scope>NUCLEOTIDE SEQUENCE [LARGE SCALE GENOMIC DNA]</scope>
    <source>
        <strain evidence="4 5">ATCC 49844</strain>
    </source>
</reference>
<dbReference type="Pfam" id="PF13191">
    <property type="entry name" value="AAA_16"/>
    <property type="match status" value="1"/>
</dbReference>
<dbReference type="Pfam" id="PF00196">
    <property type="entry name" value="GerE"/>
    <property type="match status" value="1"/>
</dbReference>
<dbReference type="PRINTS" id="PR00038">
    <property type="entry name" value="HTHLUXR"/>
</dbReference>
<feature type="domain" description="HTH luxR-type" evidence="3">
    <location>
        <begin position="936"/>
        <end position="1001"/>
    </location>
</feature>
<evidence type="ECO:0000256" key="1">
    <source>
        <dbReference type="ARBA" id="ARBA00022741"/>
    </source>
</evidence>
<dbReference type="Gene3D" id="1.25.40.10">
    <property type="entry name" value="Tetratricopeptide repeat domain"/>
    <property type="match status" value="1"/>
</dbReference>
<keyword evidence="5" id="KW-1185">Reference proteome</keyword>
<dbReference type="PANTHER" id="PTHR16305">
    <property type="entry name" value="TESTICULAR SOLUBLE ADENYLYL CYCLASE"/>
    <property type="match status" value="1"/>
</dbReference>
<keyword evidence="1" id="KW-0547">Nucleotide-binding</keyword>
<gene>
    <name evidence="4" type="ORF">LWC34_00175</name>
</gene>
<evidence type="ECO:0000313" key="5">
    <source>
        <dbReference type="Proteomes" id="UP001521150"/>
    </source>
</evidence>
<dbReference type="Proteomes" id="UP001521150">
    <property type="component" value="Unassembled WGS sequence"/>
</dbReference>
<organism evidence="4 5">
    <name type="scientific">Kibdelosporangium philippinense</name>
    <dbReference type="NCBI Taxonomy" id="211113"/>
    <lineage>
        <taxon>Bacteria</taxon>
        <taxon>Bacillati</taxon>
        <taxon>Actinomycetota</taxon>
        <taxon>Actinomycetes</taxon>
        <taxon>Pseudonocardiales</taxon>
        <taxon>Pseudonocardiaceae</taxon>
        <taxon>Kibdelosporangium</taxon>
    </lineage>
</organism>
<dbReference type="Gene3D" id="1.10.10.10">
    <property type="entry name" value="Winged helix-like DNA-binding domain superfamily/Winged helix DNA-binding domain"/>
    <property type="match status" value="1"/>
</dbReference>
<dbReference type="CDD" id="cd06170">
    <property type="entry name" value="LuxR_C_like"/>
    <property type="match status" value="1"/>
</dbReference>
<dbReference type="SUPFAM" id="SSF46894">
    <property type="entry name" value="C-terminal effector domain of the bipartite response regulators"/>
    <property type="match status" value="1"/>
</dbReference>
<name>A0ABS8YZV5_9PSEU</name>
<dbReference type="PANTHER" id="PTHR16305:SF35">
    <property type="entry name" value="TRANSCRIPTIONAL ACTIVATOR DOMAIN"/>
    <property type="match status" value="1"/>
</dbReference>
<evidence type="ECO:0000313" key="4">
    <source>
        <dbReference type="EMBL" id="MCE7001264.1"/>
    </source>
</evidence>
<dbReference type="SUPFAM" id="SSF52540">
    <property type="entry name" value="P-loop containing nucleoside triphosphate hydrolases"/>
    <property type="match status" value="1"/>
</dbReference>
<dbReference type="SMART" id="SM00421">
    <property type="entry name" value="HTH_LUXR"/>
    <property type="match status" value="1"/>
</dbReference>
<dbReference type="InterPro" id="IPR036388">
    <property type="entry name" value="WH-like_DNA-bd_sf"/>
</dbReference>
<protein>
    <submittedName>
        <fullName evidence="4">AAA family ATPase</fullName>
    </submittedName>
</protein>
<dbReference type="InterPro" id="IPR041664">
    <property type="entry name" value="AAA_16"/>
</dbReference>
<dbReference type="InterPro" id="IPR016032">
    <property type="entry name" value="Sig_transdc_resp-reg_C-effctor"/>
</dbReference>
<dbReference type="SUPFAM" id="SSF48452">
    <property type="entry name" value="TPR-like"/>
    <property type="match status" value="1"/>
</dbReference>
<dbReference type="PROSITE" id="PS50043">
    <property type="entry name" value="HTH_LUXR_2"/>
    <property type="match status" value="1"/>
</dbReference>
<keyword evidence="2" id="KW-0067">ATP-binding</keyword>
<dbReference type="RefSeq" id="WP_233722347.1">
    <property type="nucleotide sequence ID" value="NZ_JAJVCN010000001.1"/>
</dbReference>
<evidence type="ECO:0000259" key="3">
    <source>
        <dbReference type="PROSITE" id="PS50043"/>
    </source>
</evidence>
<accession>A0ABS8YZV5</accession>
<dbReference type="InterPro" id="IPR027417">
    <property type="entry name" value="P-loop_NTPase"/>
</dbReference>
<sequence length="1010" mass="110036">MPDVPRLGSGIPLVARSREMTRLRAAFSRSSGGTAGAVLIAGDAGIGKTRMVEEISAVAAGEDAIVLAGRCVDVGETGLPYLPFAEALTQLRGLGRDDVLTRPALGMLLPDLVVSSHEPSEREPNRFVPNFAPSIGKVQGMQPRREQDIAQLRLFDAVHGLLGELAEDNTVVLVIEDLHWADSSTRGLLSFLMSRLRTQRLLVVCTYRTDDLHRRHPLRPLIAELVRLPAVERLELSAFDKTSARDFVDALGEGLVDQETVRKVADQSEGNAFFAEELLAAIADDESGIPSSLADVLLSRVERLSEPAQQVIRLASVAGRTVKHSTLREVGDLDDIQLEETLREAVQHHIFVTGGEQVHYSFRHALMREAVYSDLLPGERVRLHAGYARYLKERLDERGNSAAFAYHSMESNSLANALLASVKASKEATDLGAPGEALRHLETALRLWDSVDEEHRPDGVTELQLLRKASWSAGTSGDPERAIAYSRSAVKLADKECDLEVKVEVRRRLAQTLMAVEGGEIEAKDVIETAWSHAADLPPSSTRAWTLAMYARIMRAEKDMRRCIEYAEMAITDARAIGAMGAEADAMTTLATVYETAGEIEKSQNLLLEAEQRAGEAEALTVGLRARFYHGLNRYELGFLDEAAAILADGVELARSNGLSWSDFGVELRVLQMLNNYASGNWDADEPPEQPRGRISSAISARLAACSLQIAVARGRFADAERLLTNLRPEWEREVQLALISGWAGAELAIWRGKPDVAIQRVTEALEYTTRIGGPWMTFNIKFGAIGAAAAADAAAKARVKGEPVAEIVAEGERFVELARDTAEHQAPRTGKLGPDGRFWALRAEAELTRLHGRSDPVAWSAVVATSDYGAIYDHAQACWRHAEALLGTGHRDEAATQLRQAHAAAVQLGAKPLQDAVAQLARRARLSLTEDGAGPRDTVDLFTPREQSVLKLVAMGQTNRQVGEELYISEKTVSVHLSRIMAKLGASRRAEAVAIAYDRGLLDSGTGSD</sequence>
<dbReference type="InterPro" id="IPR011990">
    <property type="entry name" value="TPR-like_helical_dom_sf"/>
</dbReference>
<dbReference type="InterPro" id="IPR000792">
    <property type="entry name" value="Tscrpt_reg_LuxR_C"/>
</dbReference>
<proteinExistence type="predicted"/>